<name>A0A1C7H160_9BACE</name>
<proteinExistence type="predicted"/>
<dbReference type="RefSeq" id="WP_065539232.1">
    <property type="nucleotide sequence ID" value="NZ_CAPDLJ010000059.1"/>
</dbReference>
<evidence type="ECO:0000313" key="2">
    <source>
        <dbReference type="Proteomes" id="UP000092631"/>
    </source>
</evidence>
<dbReference type="OrthoDB" id="1147671at2"/>
<organism evidence="1 2">
    <name type="scientific">Bacteroides caecimuris</name>
    <dbReference type="NCBI Taxonomy" id="1796613"/>
    <lineage>
        <taxon>Bacteria</taxon>
        <taxon>Pseudomonadati</taxon>
        <taxon>Bacteroidota</taxon>
        <taxon>Bacteroidia</taxon>
        <taxon>Bacteroidales</taxon>
        <taxon>Bacteroidaceae</taxon>
        <taxon>Bacteroides</taxon>
    </lineage>
</organism>
<gene>
    <name evidence="1" type="ORF">A4V03_12945</name>
</gene>
<dbReference type="GeneID" id="82188049"/>
<reference evidence="2" key="1">
    <citation type="submission" date="2016-04" db="EMBL/GenBank/DDBJ databases">
        <title>Complete Genome Sequences of Twelve Strains of a Stable Defined Moderately Diverse Mouse Microbiota 2 (sDMDMm2).</title>
        <authorList>
            <person name="Uchimura Y."/>
            <person name="Wyss M."/>
            <person name="Brugiroux S."/>
            <person name="Limenitakis J.P."/>
            <person name="Stecher B."/>
            <person name="McCoy K.D."/>
            <person name="Macpherson A.J."/>
        </authorList>
    </citation>
    <scope>NUCLEOTIDE SEQUENCE [LARGE SCALE GENOMIC DNA]</scope>
    <source>
        <strain evidence="2">I48</strain>
    </source>
</reference>
<dbReference type="KEGG" id="bcae:A4V03_12945"/>
<sequence>MKVYTHFFKINETEGFRWRTLLHFGNSWDCIGSIVMKNPGSSTFTKEVPVSKPEVLEGLSRYRFKELNWYEFSIDPTMRYVASLFAYKYGLDDPAQLSGVIQIFNLFYIKDADLTKAKQKAEKYGIPPLFNDALQMTQYDIDHLIAPVYLGFGSLAYSKEYGERAKLIFDAAIKLEGCNYLSCKFHENFYYHPQWLIPFGKNYHNGLLTLLRFKQETFYPTDADNAILNIPRNTISRSRVKSIESAVLENFPTRRYDNNRRLKSNENAAYGITIAEGYIEVRQAFEGKSKTAQPKASDSEVKKTLEDRGYISEKNWLGRKRLIDFGNTDSEIIEHVRTEIQELFKELEIYHWNS</sequence>
<keyword evidence="2" id="KW-1185">Reference proteome</keyword>
<dbReference type="Proteomes" id="UP000092631">
    <property type="component" value="Chromosome"/>
</dbReference>
<accession>A0A1C7H160</accession>
<dbReference type="EMBL" id="CP015401">
    <property type="protein sequence ID" value="ANU58365.1"/>
    <property type="molecule type" value="Genomic_DNA"/>
</dbReference>
<protein>
    <submittedName>
        <fullName evidence="1">Uncharacterized protein</fullName>
    </submittedName>
</protein>
<dbReference type="AlphaFoldDB" id="A0A1C7H160"/>
<evidence type="ECO:0000313" key="1">
    <source>
        <dbReference type="EMBL" id="ANU58365.1"/>
    </source>
</evidence>